<dbReference type="Pfam" id="PF01520">
    <property type="entry name" value="Amidase_3"/>
    <property type="match status" value="1"/>
</dbReference>
<dbReference type="PANTHER" id="PTHR30404:SF0">
    <property type="entry name" value="N-ACETYLMURAMOYL-L-ALANINE AMIDASE AMIC"/>
    <property type="match status" value="1"/>
</dbReference>
<dbReference type="STRING" id="690879.TSACC_2308"/>
<keyword evidence="7" id="KW-1185">Reference proteome</keyword>
<feature type="domain" description="MurNAc-LAA" evidence="5">
    <location>
        <begin position="207"/>
        <end position="341"/>
    </location>
</feature>
<name>A0A146G358_TERSA</name>
<evidence type="ECO:0000256" key="2">
    <source>
        <dbReference type="ARBA" id="ARBA00011901"/>
    </source>
</evidence>
<dbReference type="OrthoDB" id="9806267at2"/>
<dbReference type="InterPro" id="IPR050695">
    <property type="entry name" value="N-acetylmuramoyl_amidase_3"/>
</dbReference>
<evidence type="ECO:0000256" key="1">
    <source>
        <dbReference type="ARBA" id="ARBA00001561"/>
    </source>
</evidence>
<comment type="caution">
    <text evidence="6">The sequence shown here is derived from an EMBL/GenBank/DDBJ whole genome shotgun (WGS) entry which is preliminary data.</text>
</comment>
<dbReference type="InParanoid" id="A0A146G358"/>
<evidence type="ECO:0000313" key="7">
    <source>
        <dbReference type="Proteomes" id="UP000076023"/>
    </source>
</evidence>
<evidence type="ECO:0000259" key="5">
    <source>
        <dbReference type="SMART" id="SM00646"/>
    </source>
</evidence>
<feature type="region of interest" description="Disordered" evidence="4">
    <location>
        <begin position="364"/>
        <end position="409"/>
    </location>
</feature>
<accession>A0A146G358</accession>
<organism evidence="6 7">
    <name type="scientific">Terrimicrobium sacchariphilum</name>
    <dbReference type="NCBI Taxonomy" id="690879"/>
    <lineage>
        <taxon>Bacteria</taxon>
        <taxon>Pseudomonadati</taxon>
        <taxon>Verrucomicrobiota</taxon>
        <taxon>Terrimicrobiia</taxon>
        <taxon>Terrimicrobiales</taxon>
        <taxon>Terrimicrobiaceae</taxon>
        <taxon>Terrimicrobium</taxon>
    </lineage>
</organism>
<dbReference type="PANTHER" id="PTHR30404">
    <property type="entry name" value="N-ACETYLMURAMOYL-L-ALANINE AMIDASE"/>
    <property type="match status" value="1"/>
</dbReference>
<evidence type="ECO:0000256" key="4">
    <source>
        <dbReference type="SAM" id="MobiDB-lite"/>
    </source>
</evidence>
<protein>
    <recommendedName>
        <fullName evidence="2">N-acetylmuramoyl-L-alanine amidase</fullName>
        <ecNumber evidence="2">3.5.1.28</ecNumber>
    </recommendedName>
</protein>
<gene>
    <name evidence="6" type="ORF">TSACC_2308</name>
</gene>
<dbReference type="GO" id="GO:0030288">
    <property type="term" value="C:outer membrane-bounded periplasmic space"/>
    <property type="evidence" value="ECO:0007669"/>
    <property type="project" value="TreeGrafter"/>
</dbReference>
<evidence type="ECO:0000256" key="3">
    <source>
        <dbReference type="ARBA" id="ARBA00022801"/>
    </source>
</evidence>
<dbReference type="SUPFAM" id="SSF53187">
    <property type="entry name" value="Zn-dependent exopeptidases"/>
    <property type="match status" value="1"/>
</dbReference>
<feature type="compositionally biased region" description="Polar residues" evidence="4">
    <location>
        <begin position="387"/>
        <end position="409"/>
    </location>
</feature>
<dbReference type="GO" id="GO:0008745">
    <property type="term" value="F:N-acetylmuramoyl-L-alanine amidase activity"/>
    <property type="evidence" value="ECO:0007669"/>
    <property type="project" value="UniProtKB-EC"/>
</dbReference>
<dbReference type="FunCoup" id="A0A146G358">
    <property type="interactions" value="283"/>
</dbReference>
<dbReference type="AlphaFoldDB" id="A0A146G358"/>
<dbReference type="EMBL" id="BDCO01000002">
    <property type="protein sequence ID" value="GAT31913.1"/>
    <property type="molecule type" value="Genomic_DNA"/>
</dbReference>
<dbReference type="CDD" id="cd02696">
    <property type="entry name" value="MurNAc-LAA"/>
    <property type="match status" value="1"/>
</dbReference>
<dbReference type="SMART" id="SM00646">
    <property type="entry name" value="Ami_3"/>
    <property type="match status" value="1"/>
</dbReference>
<keyword evidence="3" id="KW-0378">Hydrolase</keyword>
<proteinExistence type="predicted"/>
<reference evidence="7" key="1">
    <citation type="journal article" date="2017" name="Genome Announc.">
        <title>Draft Genome Sequence of Terrimicrobium sacchariphilum NM-5T, a Facultative Anaerobic Soil Bacterium of the Class Spartobacteria.</title>
        <authorList>
            <person name="Qiu Y.L."/>
            <person name="Tourlousse D.M."/>
            <person name="Matsuura N."/>
            <person name="Ohashi A."/>
            <person name="Sekiguchi Y."/>
        </authorList>
    </citation>
    <scope>NUCLEOTIDE SEQUENCE [LARGE SCALE GENOMIC DNA]</scope>
    <source>
        <strain evidence="7">NM-5</strain>
    </source>
</reference>
<evidence type="ECO:0000313" key="6">
    <source>
        <dbReference type="EMBL" id="GAT31913.1"/>
    </source>
</evidence>
<dbReference type="Proteomes" id="UP000076023">
    <property type="component" value="Unassembled WGS sequence"/>
</dbReference>
<dbReference type="EC" id="3.5.1.28" evidence="2"/>
<comment type="catalytic activity">
    <reaction evidence="1">
        <text>Hydrolyzes the link between N-acetylmuramoyl residues and L-amino acid residues in certain cell-wall glycopeptides.</text>
        <dbReference type="EC" id="3.5.1.28"/>
    </reaction>
</comment>
<dbReference type="Gene3D" id="3.40.630.40">
    <property type="entry name" value="Zn-dependent exopeptidases"/>
    <property type="match status" value="1"/>
</dbReference>
<dbReference type="InterPro" id="IPR002508">
    <property type="entry name" value="MurNAc-LAA_cat"/>
</dbReference>
<sequence length="409" mass="44466">MGMLLRYPSCSAARAQFPLAGGRPRRHFAPPVIRLLLAFFALMLPLQAEWNVVMCDNRRYVSVQDVATFYRMNQPVNQGDKFRISAPGRSIEGQANSREVLINGVKYVLCFPIFSRGGQILISAMDVVKIIEPIMRPQKIQNATAVRTVILDAGHGGHDSGARGPYGSEKDATLDVVLRARKLLQDNGYQVRCTRVTDTFIPLEDRASFASKQLNAIFVSVHFNKSNTGGGTGIETYCLAPRGVPSMDEESLSYSDFKQYPGHGRDPENIALATTVHAAMVRSLGLTDRGVKRARFLVIKNITVPGILIEGGFMSGSPDARMIDTADYRQKIAQCILEGVNRYKQAVAGQTVYQTPSAIVSATDPTSVPNIDKVGATPTPTPPPVGSKTSIDSSVVQAQESLQITKPGN</sequence>
<dbReference type="GO" id="GO:0009253">
    <property type="term" value="P:peptidoglycan catabolic process"/>
    <property type="evidence" value="ECO:0007669"/>
    <property type="project" value="InterPro"/>
</dbReference>